<organism evidence="1 2">
    <name type="scientific">Parasitella parasitica</name>
    <dbReference type="NCBI Taxonomy" id="35722"/>
    <lineage>
        <taxon>Eukaryota</taxon>
        <taxon>Fungi</taxon>
        <taxon>Fungi incertae sedis</taxon>
        <taxon>Mucoromycota</taxon>
        <taxon>Mucoromycotina</taxon>
        <taxon>Mucoromycetes</taxon>
        <taxon>Mucorales</taxon>
        <taxon>Mucorineae</taxon>
        <taxon>Mucoraceae</taxon>
        <taxon>Parasitella</taxon>
    </lineage>
</organism>
<accession>A0A0B7NG85</accession>
<sequence length="140" mass="15847">MAQDYLYRKQQKARNENTAFPTEITQEMYQHCLLDMNDILVNNRLDLKTMDDFDAVFPTTDTRQGHSSSEQSCSIEHMHALLIEEASNAADPDSLPFNESLKAVYETICDRALEDVTRDGTRPNVYFIDGPGGTLARPTV</sequence>
<evidence type="ECO:0000313" key="1">
    <source>
        <dbReference type="EMBL" id="CEP14547.1"/>
    </source>
</evidence>
<keyword evidence="2" id="KW-1185">Reference proteome</keyword>
<gene>
    <name evidence="1" type="primary">PARPA_08732.1 scaffold 34017</name>
</gene>
<dbReference type="AlphaFoldDB" id="A0A0B7NG85"/>
<dbReference type="EMBL" id="LN731373">
    <property type="protein sequence ID" value="CEP14547.1"/>
    <property type="molecule type" value="Genomic_DNA"/>
</dbReference>
<reference evidence="1 2" key="1">
    <citation type="submission" date="2014-09" db="EMBL/GenBank/DDBJ databases">
        <authorList>
            <person name="Ellenberger Sabrina"/>
        </authorList>
    </citation>
    <scope>NUCLEOTIDE SEQUENCE [LARGE SCALE GENOMIC DNA]</scope>
    <source>
        <strain evidence="1 2">CBS 412.66</strain>
    </source>
</reference>
<name>A0A0B7NG85_9FUNG</name>
<dbReference type="OrthoDB" id="5860629at2759"/>
<dbReference type="Proteomes" id="UP000054107">
    <property type="component" value="Unassembled WGS sequence"/>
</dbReference>
<evidence type="ECO:0000313" key="2">
    <source>
        <dbReference type="Proteomes" id="UP000054107"/>
    </source>
</evidence>
<proteinExistence type="predicted"/>
<protein>
    <submittedName>
        <fullName evidence="1">Uncharacterized protein</fullName>
    </submittedName>
</protein>